<feature type="region of interest" description="Disordered" evidence="5">
    <location>
        <begin position="358"/>
        <end position="380"/>
    </location>
</feature>
<proteinExistence type="predicted"/>
<dbReference type="Proteomes" id="UP000324897">
    <property type="component" value="Unassembled WGS sequence"/>
</dbReference>
<dbReference type="OrthoDB" id="1002172at2759"/>
<dbReference type="Pfam" id="PF02365">
    <property type="entry name" value="NAM"/>
    <property type="match status" value="1"/>
</dbReference>
<dbReference type="Gramene" id="TVT99462">
    <property type="protein sequence ID" value="TVT99462"/>
    <property type="gene ID" value="EJB05_55131"/>
</dbReference>
<sequence>MAPPMESILHLGFRFNPTPKEVITYYLPRLLAGEPMHPTIRAFIHDTNIYACAPGVLAAQFRATPRKDDRFFFTTVQRQNTKSKARDKDARRYYVRGAGPEGSWSFQKSEGVFMDDGKSVKVGEVTKLRYKLKNGKFADWLMEEYSCACSVEGAVVGDRERVFCRIYVSPNTGADSAARQESAAFAEQPAAPPPDEPVAAIAHALPARNKRPAPPPIITKPPCPKRVRGAPISPMRPPPSFPLPPSGVAPPSATVRRPPASAQLQTVPAPPGWPCATSQLQRHAYHVPEPAAPPRHLPPRPHPVVEQLPLTPRPARVLDPFASPDLLLPTETEDPAEDEEVGFDEFKNELDKILTEEAEEEELAASPPEDTPSTTEAAVVKQEDDDGVEQFAGFLNGMLDTAVDEEPKQVQKEMDPFAAAFADQAEFMSQKR</sequence>
<organism evidence="7 8">
    <name type="scientific">Eragrostis curvula</name>
    <name type="common">weeping love grass</name>
    <dbReference type="NCBI Taxonomy" id="38414"/>
    <lineage>
        <taxon>Eukaryota</taxon>
        <taxon>Viridiplantae</taxon>
        <taxon>Streptophyta</taxon>
        <taxon>Embryophyta</taxon>
        <taxon>Tracheophyta</taxon>
        <taxon>Spermatophyta</taxon>
        <taxon>Magnoliopsida</taxon>
        <taxon>Liliopsida</taxon>
        <taxon>Poales</taxon>
        <taxon>Poaceae</taxon>
        <taxon>PACMAD clade</taxon>
        <taxon>Chloridoideae</taxon>
        <taxon>Eragrostideae</taxon>
        <taxon>Eragrostidinae</taxon>
        <taxon>Eragrostis</taxon>
    </lineage>
</organism>
<reference evidence="7 8" key="1">
    <citation type="journal article" date="2019" name="Sci. Rep.">
        <title>A high-quality genome of Eragrostis curvula grass provides insights into Poaceae evolution and supports new strategies to enhance forage quality.</title>
        <authorList>
            <person name="Carballo J."/>
            <person name="Santos B.A.C.M."/>
            <person name="Zappacosta D."/>
            <person name="Garbus I."/>
            <person name="Selva J.P."/>
            <person name="Gallo C.A."/>
            <person name="Diaz A."/>
            <person name="Albertini E."/>
            <person name="Caccamo M."/>
            <person name="Echenique V."/>
        </authorList>
    </citation>
    <scope>NUCLEOTIDE SEQUENCE [LARGE SCALE GENOMIC DNA]</scope>
    <source>
        <strain evidence="8">cv. Victoria</strain>
        <tissue evidence="7">Leaf</tissue>
    </source>
</reference>
<comment type="caution">
    <text evidence="7">The sequence shown here is derived from an EMBL/GenBank/DDBJ whole genome shotgun (WGS) entry which is preliminary data.</text>
</comment>
<dbReference type="SUPFAM" id="SSF101941">
    <property type="entry name" value="NAC domain"/>
    <property type="match status" value="1"/>
</dbReference>
<evidence type="ECO:0000256" key="2">
    <source>
        <dbReference type="ARBA" id="ARBA00023125"/>
    </source>
</evidence>
<feature type="non-terminal residue" evidence="7">
    <location>
        <position position="1"/>
    </location>
</feature>
<protein>
    <recommendedName>
        <fullName evidence="6">NAC domain-containing protein</fullName>
    </recommendedName>
</protein>
<evidence type="ECO:0000259" key="6">
    <source>
        <dbReference type="PROSITE" id="PS51005"/>
    </source>
</evidence>
<dbReference type="PANTHER" id="PTHR31719:SF243">
    <property type="entry name" value="NAC DOMAIN-CONTAINING PROTEIN"/>
    <property type="match status" value="1"/>
</dbReference>
<evidence type="ECO:0000256" key="5">
    <source>
        <dbReference type="SAM" id="MobiDB-lite"/>
    </source>
</evidence>
<evidence type="ECO:0000313" key="8">
    <source>
        <dbReference type="Proteomes" id="UP000324897"/>
    </source>
</evidence>
<dbReference type="InterPro" id="IPR003441">
    <property type="entry name" value="NAC-dom"/>
</dbReference>
<evidence type="ECO:0000256" key="1">
    <source>
        <dbReference type="ARBA" id="ARBA00023015"/>
    </source>
</evidence>
<evidence type="ECO:0000256" key="4">
    <source>
        <dbReference type="ARBA" id="ARBA00023242"/>
    </source>
</evidence>
<evidence type="ECO:0000256" key="3">
    <source>
        <dbReference type="ARBA" id="ARBA00023163"/>
    </source>
</evidence>
<dbReference type="Gene3D" id="2.170.150.80">
    <property type="entry name" value="NAC domain"/>
    <property type="match status" value="1"/>
</dbReference>
<dbReference type="PANTHER" id="PTHR31719">
    <property type="entry name" value="NAC TRANSCRIPTION FACTOR 56"/>
    <property type="match status" value="1"/>
</dbReference>
<evidence type="ECO:0000313" key="7">
    <source>
        <dbReference type="EMBL" id="TVT99462.1"/>
    </source>
</evidence>
<keyword evidence="1" id="KW-0805">Transcription regulation</keyword>
<dbReference type="EMBL" id="RWGY01000714">
    <property type="protein sequence ID" value="TVT99462.1"/>
    <property type="molecule type" value="Genomic_DNA"/>
</dbReference>
<keyword evidence="8" id="KW-1185">Reference proteome</keyword>
<dbReference type="PROSITE" id="PS51005">
    <property type="entry name" value="NAC"/>
    <property type="match status" value="1"/>
</dbReference>
<keyword evidence="4" id="KW-0539">Nucleus</keyword>
<dbReference type="InterPro" id="IPR036093">
    <property type="entry name" value="NAC_dom_sf"/>
</dbReference>
<keyword evidence="3" id="KW-0804">Transcription</keyword>
<gene>
    <name evidence="7" type="ORF">EJB05_55131</name>
</gene>
<name>A0A5J9SKP9_9POAL</name>
<feature type="domain" description="NAC" evidence="6">
    <location>
        <begin position="9"/>
        <end position="169"/>
    </location>
</feature>
<dbReference type="GO" id="GO:0006355">
    <property type="term" value="P:regulation of DNA-templated transcription"/>
    <property type="evidence" value="ECO:0007669"/>
    <property type="project" value="InterPro"/>
</dbReference>
<dbReference type="GO" id="GO:0003677">
    <property type="term" value="F:DNA binding"/>
    <property type="evidence" value="ECO:0007669"/>
    <property type="project" value="UniProtKB-KW"/>
</dbReference>
<keyword evidence="2" id="KW-0238">DNA-binding</keyword>
<dbReference type="AlphaFoldDB" id="A0A5J9SKP9"/>
<accession>A0A5J9SKP9</accession>